<feature type="compositionally biased region" description="Pro residues" evidence="1">
    <location>
        <begin position="48"/>
        <end position="57"/>
    </location>
</feature>
<evidence type="ECO:0000313" key="3">
    <source>
        <dbReference type="Proteomes" id="UP000076727"/>
    </source>
</evidence>
<keyword evidence="3" id="KW-1185">Reference proteome</keyword>
<evidence type="ECO:0000256" key="1">
    <source>
        <dbReference type="SAM" id="MobiDB-lite"/>
    </source>
</evidence>
<name>A0A165SRC2_9APHY</name>
<gene>
    <name evidence="2" type="ORF">DAEQUDRAFT_33518</name>
</gene>
<feature type="region of interest" description="Disordered" evidence="1">
    <location>
        <begin position="242"/>
        <end position="267"/>
    </location>
</feature>
<organism evidence="2 3">
    <name type="scientific">Daedalea quercina L-15889</name>
    <dbReference type="NCBI Taxonomy" id="1314783"/>
    <lineage>
        <taxon>Eukaryota</taxon>
        <taxon>Fungi</taxon>
        <taxon>Dikarya</taxon>
        <taxon>Basidiomycota</taxon>
        <taxon>Agaricomycotina</taxon>
        <taxon>Agaricomycetes</taxon>
        <taxon>Polyporales</taxon>
        <taxon>Fomitopsis</taxon>
    </lineage>
</organism>
<evidence type="ECO:0000313" key="2">
    <source>
        <dbReference type="EMBL" id="KZT72376.1"/>
    </source>
</evidence>
<accession>A0A165SRC2</accession>
<proteinExistence type="predicted"/>
<dbReference type="Proteomes" id="UP000076727">
    <property type="component" value="Unassembled WGS sequence"/>
</dbReference>
<dbReference type="EMBL" id="KV429041">
    <property type="protein sequence ID" value="KZT72376.1"/>
    <property type="molecule type" value="Genomic_DNA"/>
</dbReference>
<reference evidence="2 3" key="1">
    <citation type="journal article" date="2016" name="Mol. Biol. Evol.">
        <title>Comparative Genomics of Early-Diverging Mushroom-Forming Fungi Provides Insights into the Origins of Lignocellulose Decay Capabilities.</title>
        <authorList>
            <person name="Nagy L.G."/>
            <person name="Riley R."/>
            <person name="Tritt A."/>
            <person name="Adam C."/>
            <person name="Daum C."/>
            <person name="Floudas D."/>
            <person name="Sun H."/>
            <person name="Yadav J.S."/>
            <person name="Pangilinan J."/>
            <person name="Larsson K.H."/>
            <person name="Matsuura K."/>
            <person name="Barry K."/>
            <person name="Labutti K."/>
            <person name="Kuo R."/>
            <person name="Ohm R.A."/>
            <person name="Bhattacharya S.S."/>
            <person name="Shirouzu T."/>
            <person name="Yoshinaga Y."/>
            <person name="Martin F.M."/>
            <person name="Grigoriev I.V."/>
            <person name="Hibbett D.S."/>
        </authorList>
    </citation>
    <scope>NUCLEOTIDE SEQUENCE [LARGE SCALE GENOMIC DNA]</scope>
    <source>
        <strain evidence="2 3">L-15889</strain>
    </source>
</reference>
<dbReference type="AlphaFoldDB" id="A0A165SRC2"/>
<protein>
    <submittedName>
        <fullName evidence="2">Uncharacterized protein</fullName>
    </submittedName>
</protein>
<sequence length="267" mass="29575">MGGAHVHNQYYTATVPLAHINMPLLTDVAYHQVGRNARDIYREHGLPVAPPTTPPRRPSTCEKGHGPPMYIGLLGVQRRRCHPLRPMRSATVSPAGIDPRLWRLSSIPHYVRRWQRFPSGSASVCAVDGTREELATLSIAQPESRVCRGPSTVSVIELTVQEITGRARDHPRSFHPSTDPISQMRPFSDRVPIAALDVPAHAAHNQPRLPTSELPSEIDGLAYPPNIGLYRSQGNKALDLRVESNDPSTSSRRAGNCTRTRRSRARH</sequence>
<feature type="region of interest" description="Disordered" evidence="1">
    <location>
        <begin position="45"/>
        <end position="64"/>
    </location>
</feature>